<evidence type="ECO:0000256" key="5">
    <source>
        <dbReference type="ARBA" id="ARBA00022989"/>
    </source>
</evidence>
<evidence type="ECO:0000256" key="7">
    <source>
        <dbReference type="SAM" id="Phobius"/>
    </source>
</evidence>
<comment type="similarity">
    <text evidence="2">Belongs to the chromate ion transporter (CHR) (TC 2.A.51) family.</text>
</comment>
<dbReference type="InterPro" id="IPR003370">
    <property type="entry name" value="Chromate_transpt"/>
</dbReference>
<keyword evidence="5 7" id="KW-1133">Transmembrane helix</keyword>
<dbReference type="Pfam" id="PF02417">
    <property type="entry name" value="Chromate_transp"/>
    <property type="match status" value="1"/>
</dbReference>
<organism evidence="8 9">
    <name type="scientific">Marinococcus luteus</name>
    <dbReference type="NCBI Taxonomy" id="1122204"/>
    <lineage>
        <taxon>Bacteria</taxon>
        <taxon>Bacillati</taxon>
        <taxon>Bacillota</taxon>
        <taxon>Bacilli</taxon>
        <taxon>Bacillales</taxon>
        <taxon>Bacillaceae</taxon>
        <taxon>Marinococcus</taxon>
    </lineage>
</organism>
<evidence type="ECO:0000256" key="4">
    <source>
        <dbReference type="ARBA" id="ARBA00022692"/>
    </source>
</evidence>
<dbReference type="STRING" id="1122204.SAMN05421781_1323"/>
<dbReference type="GO" id="GO:0015109">
    <property type="term" value="F:chromate transmembrane transporter activity"/>
    <property type="evidence" value="ECO:0007669"/>
    <property type="project" value="InterPro"/>
</dbReference>
<dbReference type="AlphaFoldDB" id="A0A1H2TB11"/>
<dbReference type="EMBL" id="FNNC01000002">
    <property type="protein sequence ID" value="SDW41081.1"/>
    <property type="molecule type" value="Genomic_DNA"/>
</dbReference>
<name>A0A1H2TB11_9BACI</name>
<comment type="subcellular location">
    <subcellularLocation>
        <location evidence="1">Cell membrane</location>
        <topology evidence="1">Multi-pass membrane protein</topology>
    </subcellularLocation>
</comment>
<keyword evidence="6 7" id="KW-0472">Membrane</keyword>
<feature type="transmembrane region" description="Helical" evidence="7">
    <location>
        <begin position="109"/>
        <end position="129"/>
    </location>
</feature>
<dbReference type="GO" id="GO:0005886">
    <property type="term" value="C:plasma membrane"/>
    <property type="evidence" value="ECO:0007669"/>
    <property type="project" value="UniProtKB-SubCell"/>
</dbReference>
<keyword evidence="3" id="KW-1003">Cell membrane</keyword>
<evidence type="ECO:0000313" key="9">
    <source>
        <dbReference type="Proteomes" id="UP000199488"/>
    </source>
</evidence>
<dbReference type="Proteomes" id="UP000199488">
    <property type="component" value="Unassembled WGS sequence"/>
</dbReference>
<feature type="transmembrane region" description="Helical" evidence="7">
    <location>
        <begin position="72"/>
        <end position="97"/>
    </location>
</feature>
<keyword evidence="9" id="KW-1185">Reference proteome</keyword>
<reference evidence="8 9" key="1">
    <citation type="submission" date="2016-10" db="EMBL/GenBank/DDBJ databases">
        <authorList>
            <person name="de Groot N.N."/>
        </authorList>
    </citation>
    <scope>NUCLEOTIDE SEQUENCE [LARGE SCALE GENOMIC DNA]</scope>
    <source>
        <strain evidence="8 9">DSM 23126</strain>
    </source>
</reference>
<dbReference type="OrthoDB" id="9027281at2"/>
<keyword evidence="4 7" id="KW-0812">Transmembrane</keyword>
<dbReference type="RefSeq" id="WP_091612734.1">
    <property type="nucleotide sequence ID" value="NZ_FNNC01000002.1"/>
</dbReference>
<gene>
    <name evidence="8" type="ORF">SAMN05421781_1323</name>
</gene>
<accession>A0A1H2TB11</accession>
<feature type="transmembrane region" description="Helical" evidence="7">
    <location>
        <begin position="141"/>
        <end position="172"/>
    </location>
</feature>
<evidence type="ECO:0000256" key="3">
    <source>
        <dbReference type="ARBA" id="ARBA00022475"/>
    </source>
</evidence>
<dbReference type="PANTHER" id="PTHR43663">
    <property type="entry name" value="CHROMATE TRANSPORT PROTEIN-RELATED"/>
    <property type="match status" value="1"/>
</dbReference>
<evidence type="ECO:0000256" key="2">
    <source>
        <dbReference type="ARBA" id="ARBA00005262"/>
    </source>
</evidence>
<dbReference type="InterPro" id="IPR052518">
    <property type="entry name" value="CHR_Transporter"/>
</dbReference>
<evidence type="ECO:0000313" key="8">
    <source>
        <dbReference type="EMBL" id="SDW41081.1"/>
    </source>
</evidence>
<evidence type="ECO:0000256" key="1">
    <source>
        <dbReference type="ARBA" id="ARBA00004651"/>
    </source>
</evidence>
<protein>
    <submittedName>
        <fullName evidence="8">Chromate transporter</fullName>
    </submittedName>
</protein>
<dbReference type="PANTHER" id="PTHR43663:SF1">
    <property type="entry name" value="CHROMATE TRANSPORTER"/>
    <property type="match status" value="1"/>
</dbReference>
<proteinExistence type="inferred from homology"/>
<evidence type="ECO:0000256" key="6">
    <source>
        <dbReference type="ARBA" id="ARBA00023136"/>
    </source>
</evidence>
<sequence>MQWKIFLAFFRVGIFGYGGGPASIPLVQKEVVEHYNWMTDEEFGDTLAIANTLPGPIVTKLAGYIGYSRGGILGALNGVAAIVAPTALLMILFFSILSQYRDASWVSGLANGVLPVVTVLMGVLTWGFIKKSGGDLGWTKTIAFIIGAAVVLGVLGVHPAIVIAVLLIAALVQKDPAKREEDTST</sequence>